<comment type="caution">
    <text evidence="1">The sequence shown here is derived from an EMBL/GenBank/DDBJ whole genome shotgun (WGS) entry which is preliminary data.</text>
</comment>
<dbReference type="EMBL" id="JAUEPU010000010">
    <property type="protein sequence ID" value="KAK0499087.1"/>
    <property type="molecule type" value="Genomic_DNA"/>
</dbReference>
<protein>
    <submittedName>
        <fullName evidence="1">Uncharacterized protein</fullName>
    </submittedName>
</protein>
<proteinExistence type="predicted"/>
<organism evidence="1 2">
    <name type="scientific">Armillaria luteobubalina</name>
    <dbReference type="NCBI Taxonomy" id="153913"/>
    <lineage>
        <taxon>Eukaryota</taxon>
        <taxon>Fungi</taxon>
        <taxon>Dikarya</taxon>
        <taxon>Basidiomycota</taxon>
        <taxon>Agaricomycotina</taxon>
        <taxon>Agaricomycetes</taxon>
        <taxon>Agaricomycetidae</taxon>
        <taxon>Agaricales</taxon>
        <taxon>Marasmiineae</taxon>
        <taxon>Physalacriaceae</taxon>
        <taxon>Armillaria</taxon>
    </lineage>
</organism>
<name>A0AA39QA41_9AGAR</name>
<evidence type="ECO:0000313" key="2">
    <source>
        <dbReference type="Proteomes" id="UP001175228"/>
    </source>
</evidence>
<keyword evidence="2" id="KW-1185">Reference proteome</keyword>
<dbReference type="Proteomes" id="UP001175228">
    <property type="component" value="Unassembled WGS sequence"/>
</dbReference>
<gene>
    <name evidence="1" type="ORF">EDD18DRAFT_62149</name>
</gene>
<sequence length="201" mass="23515">MQLKFEDVLFRWPILVSCQRVASKSSRPSGVDSHSHNATGTCHWFMSFFRKEVFPLWRSSALKACASTHSTMLVFQSSKGRYDVPIRRESRIQRAQRMSQCYIEATRRMFWKCSKTNFSKRLGSTSLETHCIDSTTNCTMCVPQWCNMDVTNWPATEKTEKKWYYRESCTPNIKGMGFHRKFPRCTSVKDFSGRRALMNNE</sequence>
<accession>A0AA39QA41</accession>
<reference evidence="1" key="1">
    <citation type="submission" date="2023-06" db="EMBL/GenBank/DDBJ databases">
        <authorList>
            <consortium name="Lawrence Berkeley National Laboratory"/>
            <person name="Ahrendt S."/>
            <person name="Sahu N."/>
            <person name="Indic B."/>
            <person name="Wong-Bajracharya J."/>
            <person name="Merenyi Z."/>
            <person name="Ke H.-M."/>
            <person name="Monk M."/>
            <person name="Kocsube S."/>
            <person name="Drula E."/>
            <person name="Lipzen A."/>
            <person name="Balint B."/>
            <person name="Henrissat B."/>
            <person name="Andreopoulos B."/>
            <person name="Martin F.M."/>
            <person name="Harder C.B."/>
            <person name="Rigling D."/>
            <person name="Ford K.L."/>
            <person name="Foster G.D."/>
            <person name="Pangilinan J."/>
            <person name="Papanicolaou A."/>
            <person name="Barry K."/>
            <person name="LaButti K."/>
            <person name="Viragh M."/>
            <person name="Koriabine M."/>
            <person name="Yan M."/>
            <person name="Riley R."/>
            <person name="Champramary S."/>
            <person name="Plett K.L."/>
            <person name="Tsai I.J."/>
            <person name="Slot J."/>
            <person name="Sipos G."/>
            <person name="Plett J."/>
            <person name="Nagy L.G."/>
            <person name="Grigoriev I.V."/>
        </authorList>
    </citation>
    <scope>NUCLEOTIDE SEQUENCE</scope>
    <source>
        <strain evidence="1">HWK02</strain>
    </source>
</reference>
<dbReference type="AlphaFoldDB" id="A0AA39QA41"/>
<evidence type="ECO:0000313" key="1">
    <source>
        <dbReference type="EMBL" id="KAK0499087.1"/>
    </source>
</evidence>